<sequence>MSKVIDAIFENGVFKPLQHVEVKEHEKVAIKIIPLNDWQDRFHRIIEKILKKSTHYTPEEIESDISRGIKEVRKEKRGR</sequence>
<name>A0A1V4AVT1_9BACT</name>
<dbReference type="Pfam" id="PF01954">
    <property type="entry name" value="AF2212-like"/>
    <property type="match status" value="1"/>
</dbReference>
<dbReference type="Gene3D" id="4.10.1150.10">
    <property type="entry name" value="AF2212/PG0164-like"/>
    <property type="match status" value="1"/>
</dbReference>
<reference evidence="1 2" key="1">
    <citation type="journal article" date="2017" name="Water Res.">
        <title>Discovery and metagenomic analysis of an anammox bacterial enrichment related to Candidatus "Brocadia caroliniensis" in a full-scale glycerol-fed nitritation-denitritation separate centrate treatment process.</title>
        <authorList>
            <person name="Park H."/>
            <person name="Brotto A.C."/>
            <person name="van Loosdrecht M.C."/>
            <person name="Chandran K."/>
        </authorList>
    </citation>
    <scope>NUCLEOTIDE SEQUENCE [LARGE SCALE GENOMIC DNA]</scope>
    <source>
        <strain evidence="1">26THWARD</strain>
    </source>
</reference>
<accession>A0A1V4AVT1</accession>
<dbReference type="InterPro" id="IPR008203">
    <property type="entry name" value="AF2212-like"/>
</dbReference>
<dbReference type="SUPFAM" id="SSF141694">
    <property type="entry name" value="AF2212/PG0164-like"/>
    <property type="match status" value="1"/>
</dbReference>
<organism evidence="1 2">
    <name type="scientific">Candidatus Brocadia carolinensis</name>
    <dbReference type="NCBI Taxonomy" id="1004156"/>
    <lineage>
        <taxon>Bacteria</taxon>
        <taxon>Pseudomonadati</taxon>
        <taxon>Planctomycetota</taxon>
        <taxon>Candidatus Brocadiia</taxon>
        <taxon>Candidatus Brocadiales</taxon>
        <taxon>Candidatus Brocadiaceae</taxon>
        <taxon>Candidatus Brocadia</taxon>
    </lineage>
</organism>
<protein>
    <recommendedName>
        <fullName evidence="3">Antitoxin</fullName>
    </recommendedName>
</protein>
<dbReference type="Proteomes" id="UP000189681">
    <property type="component" value="Unassembled WGS sequence"/>
</dbReference>
<dbReference type="EMBL" id="AYTS01000039">
    <property type="protein sequence ID" value="OOP57227.1"/>
    <property type="molecule type" value="Genomic_DNA"/>
</dbReference>
<evidence type="ECO:0008006" key="3">
    <source>
        <dbReference type="Google" id="ProtNLM"/>
    </source>
</evidence>
<evidence type="ECO:0000313" key="2">
    <source>
        <dbReference type="Proteomes" id="UP000189681"/>
    </source>
</evidence>
<dbReference type="STRING" id="1004156.AYP45_04685"/>
<evidence type="ECO:0000313" key="1">
    <source>
        <dbReference type="EMBL" id="OOP57227.1"/>
    </source>
</evidence>
<dbReference type="AlphaFoldDB" id="A0A1V4AVT1"/>
<proteinExistence type="predicted"/>
<dbReference type="InterPro" id="IPR024069">
    <property type="entry name" value="AF2212-like_dom_sf"/>
</dbReference>
<comment type="caution">
    <text evidence="1">The sequence shown here is derived from an EMBL/GenBank/DDBJ whole genome shotgun (WGS) entry which is preliminary data.</text>
</comment>
<gene>
    <name evidence="1" type="ORF">AYP45_04685</name>
</gene>